<comment type="caution">
    <text evidence="1">The sequence shown here is derived from an EMBL/GenBank/DDBJ whole genome shotgun (WGS) entry which is preliminary data.</text>
</comment>
<organism evidence="1 2">
    <name type="scientific">Pseudomonas savastanoi pv. glycinea</name>
    <name type="common">Pseudomonas syringae pv. glycinea</name>
    <dbReference type="NCBI Taxonomy" id="318"/>
    <lineage>
        <taxon>Bacteria</taxon>
        <taxon>Pseudomonadati</taxon>
        <taxon>Pseudomonadota</taxon>
        <taxon>Gammaproteobacteria</taxon>
        <taxon>Pseudomonadales</taxon>
        <taxon>Pseudomonadaceae</taxon>
        <taxon>Pseudomonas</taxon>
    </lineage>
</organism>
<keyword evidence="2" id="KW-1185">Reference proteome</keyword>
<gene>
    <name evidence="1" type="ORF">AC496_0003</name>
</gene>
<sequence length="344" mass="37968">MAQQMCLSQQQFDTAVLHQKAQAILRVIRVQRHVCTTSLEDRQHPYNHVQTAFSGQPHANIRADALLAQFMGQLVGAAVELLISQLLASKSQGDGQRRALGLGFDTLMGALPGRVMLHALRPGSRQGQLAETCRRGCTEALQQVIEMRRQLQNAFGTEVLPVVTETYRQHVVGLDHQGQRVMRLLLIAQVAERQTVRRALQGFRHRVVFEYQYVVEQRLATVTCPALDVIQRRVLMLAQGNVLRLHLLHPVADGLFRTRAGDHRQGVDEQAQLLLDARQFSRTPGHRGTKGHAGLTGIALQQQQPGGLHQRIEGHVLLAGKLAQAPGAVGIDQLDVIAIALLIG</sequence>
<dbReference type="Proteomes" id="UP000037836">
    <property type="component" value="Unassembled WGS sequence"/>
</dbReference>
<protein>
    <submittedName>
        <fullName evidence="1">Non-ribosomal peptide synthetase</fullName>
    </submittedName>
</protein>
<evidence type="ECO:0000313" key="1">
    <source>
        <dbReference type="EMBL" id="KPC47579.1"/>
    </source>
</evidence>
<accession>A0ABR5LH46</accession>
<name>A0ABR5LH46_PSESG</name>
<reference evidence="1 2" key="1">
    <citation type="submission" date="2015-10" db="EMBL/GenBank/DDBJ databases">
        <title>Comparative genomics and high-throughput reverse genetic screens identify a new phytobacterial MAMP and an Arabidopsis receptor required for immune elicitation.</title>
        <authorList>
            <person name="Mott G.A."/>
            <person name="Thakur S."/>
            <person name="Wang P.W."/>
            <person name="Desveaux D."/>
            <person name="Guttman D.S."/>
        </authorList>
    </citation>
    <scope>NUCLEOTIDE SEQUENCE [LARGE SCALE GENOMIC DNA]</scope>
    <source>
        <strain evidence="1 2">BR1</strain>
    </source>
</reference>
<dbReference type="EMBL" id="LGLO01000006">
    <property type="protein sequence ID" value="KPC47579.1"/>
    <property type="molecule type" value="Genomic_DNA"/>
</dbReference>
<evidence type="ECO:0000313" key="2">
    <source>
        <dbReference type="Proteomes" id="UP000037836"/>
    </source>
</evidence>
<proteinExistence type="predicted"/>